<dbReference type="Proteomes" id="UP001341840">
    <property type="component" value="Unassembled WGS sequence"/>
</dbReference>
<gene>
    <name evidence="1" type="ORF">PIB30_090332</name>
</gene>
<evidence type="ECO:0000313" key="2">
    <source>
        <dbReference type="Proteomes" id="UP001341840"/>
    </source>
</evidence>
<accession>A0ABU6WU80</accession>
<evidence type="ECO:0000313" key="1">
    <source>
        <dbReference type="EMBL" id="MED6188889.1"/>
    </source>
</evidence>
<reference evidence="1 2" key="1">
    <citation type="journal article" date="2023" name="Plants (Basel)">
        <title>Bridging the Gap: Combining Genomics and Transcriptomics Approaches to Understand Stylosanthes scabra, an Orphan Legume from the Brazilian Caatinga.</title>
        <authorList>
            <person name="Ferreira-Neto J.R.C."/>
            <person name="da Silva M.D."/>
            <person name="Binneck E."/>
            <person name="de Melo N.F."/>
            <person name="da Silva R.H."/>
            <person name="de Melo A.L.T.M."/>
            <person name="Pandolfi V."/>
            <person name="Bustamante F.O."/>
            <person name="Brasileiro-Vidal A.C."/>
            <person name="Benko-Iseppon A.M."/>
        </authorList>
    </citation>
    <scope>NUCLEOTIDE SEQUENCE [LARGE SCALE GENOMIC DNA]</scope>
    <source>
        <tissue evidence="1">Leaves</tissue>
    </source>
</reference>
<name>A0ABU6WU80_9FABA</name>
<dbReference type="EMBL" id="JASCZI010182981">
    <property type="protein sequence ID" value="MED6188889.1"/>
    <property type="molecule type" value="Genomic_DNA"/>
</dbReference>
<organism evidence="1 2">
    <name type="scientific">Stylosanthes scabra</name>
    <dbReference type="NCBI Taxonomy" id="79078"/>
    <lineage>
        <taxon>Eukaryota</taxon>
        <taxon>Viridiplantae</taxon>
        <taxon>Streptophyta</taxon>
        <taxon>Embryophyta</taxon>
        <taxon>Tracheophyta</taxon>
        <taxon>Spermatophyta</taxon>
        <taxon>Magnoliopsida</taxon>
        <taxon>eudicotyledons</taxon>
        <taxon>Gunneridae</taxon>
        <taxon>Pentapetalae</taxon>
        <taxon>rosids</taxon>
        <taxon>fabids</taxon>
        <taxon>Fabales</taxon>
        <taxon>Fabaceae</taxon>
        <taxon>Papilionoideae</taxon>
        <taxon>50 kb inversion clade</taxon>
        <taxon>dalbergioids sensu lato</taxon>
        <taxon>Dalbergieae</taxon>
        <taxon>Pterocarpus clade</taxon>
        <taxon>Stylosanthes</taxon>
    </lineage>
</organism>
<sequence>MEEGDADLMASEEGRVRMQIFRGPPLSIQPPPPSNVGYALSFYPSSDGLGPSYINMPSSSSYAAAPNRSMGLMGFAIWTGVGELAADVVMFGDVLSSLGDPTISIVTDPLF</sequence>
<keyword evidence="2" id="KW-1185">Reference proteome</keyword>
<protein>
    <submittedName>
        <fullName evidence="1">Uncharacterized protein</fullName>
    </submittedName>
</protein>
<proteinExistence type="predicted"/>
<comment type="caution">
    <text evidence="1">The sequence shown here is derived from an EMBL/GenBank/DDBJ whole genome shotgun (WGS) entry which is preliminary data.</text>
</comment>